<evidence type="ECO:0000256" key="4">
    <source>
        <dbReference type="SAM" id="MobiDB-lite"/>
    </source>
</evidence>
<protein>
    <recommendedName>
        <fullName evidence="5">RED-like N-terminal domain-containing protein</fullName>
    </recommendedName>
</protein>
<feature type="compositionally biased region" description="Acidic residues" evidence="4">
    <location>
        <begin position="346"/>
        <end position="360"/>
    </location>
</feature>
<dbReference type="InterPro" id="IPR039896">
    <property type="entry name" value="Red-like"/>
</dbReference>
<comment type="caution">
    <text evidence="6">The sequence shown here is derived from an EMBL/GenBank/DDBJ whole genome shotgun (WGS) entry which is preliminary data.</text>
</comment>
<feature type="compositionally biased region" description="Basic and acidic residues" evidence="4">
    <location>
        <begin position="70"/>
        <end position="83"/>
    </location>
</feature>
<feature type="domain" description="RED-like N-terminal" evidence="5">
    <location>
        <begin position="60"/>
        <end position="194"/>
    </location>
</feature>
<dbReference type="Proteomes" id="UP001165122">
    <property type="component" value="Unassembled WGS sequence"/>
</dbReference>
<sequence>MNNSDFLAHAVKKFDVKSSIQTFDAEKSKFKPSSDPDGDGSSEKKKPQKIYRRGKLISTSKDSASTESSKTYRDRASERKNQDSSEYASTYEMLKGFSGSAEMSQYLGGSEEFTHLVKGLDKRLAAKERDTINDKPNVSNENLNTNITSLVRRHINSDVTAISSVIKYLKGKLFVNTGEKNTKVRKEIYQFNLENERVRKIRLGGVSGGEREGVRVGEDVIKIIEAGRVKGLKIQKERKEVKMRKERIKELERKAKEEESEDDIFKDEGEYVPEEGGGRGGGGGIVGGIFEEEEEEEAIEGGGKLVLPTFHSGVDVEEDKHKDILGGKKVKKREREMDGTFGGNDYGEDVDVDFENDEGAENWNDYVNGEEEGEGGEGEKRKGKNKKKRRKKSDK</sequence>
<feature type="compositionally biased region" description="Basic residues" evidence="4">
    <location>
        <begin position="381"/>
        <end position="395"/>
    </location>
</feature>
<gene>
    <name evidence="6" type="ORF">TrLO_g2161</name>
</gene>
<dbReference type="PANTHER" id="PTHR12765">
    <property type="entry name" value="RED PROTEIN IK FACTOR CYTOKINE IK"/>
    <property type="match status" value="1"/>
</dbReference>
<organism evidence="6 7">
    <name type="scientific">Triparma laevis f. longispina</name>
    <dbReference type="NCBI Taxonomy" id="1714387"/>
    <lineage>
        <taxon>Eukaryota</taxon>
        <taxon>Sar</taxon>
        <taxon>Stramenopiles</taxon>
        <taxon>Ochrophyta</taxon>
        <taxon>Bolidophyceae</taxon>
        <taxon>Parmales</taxon>
        <taxon>Triparmaceae</taxon>
        <taxon>Triparma</taxon>
    </lineage>
</organism>
<dbReference type="GO" id="GO:0005634">
    <property type="term" value="C:nucleus"/>
    <property type="evidence" value="ECO:0007669"/>
    <property type="project" value="UniProtKB-SubCell"/>
</dbReference>
<accession>A0A9W7L1G1</accession>
<keyword evidence="7" id="KW-1185">Reference proteome</keyword>
<dbReference type="EMBL" id="BRXW01000343">
    <property type="protein sequence ID" value="GMI18681.1"/>
    <property type="molecule type" value="Genomic_DNA"/>
</dbReference>
<evidence type="ECO:0000256" key="2">
    <source>
        <dbReference type="ARBA" id="ARBA00023242"/>
    </source>
</evidence>
<feature type="coiled-coil region" evidence="3">
    <location>
        <begin position="234"/>
        <end position="268"/>
    </location>
</feature>
<dbReference type="AlphaFoldDB" id="A0A9W7L1G1"/>
<feature type="compositionally biased region" description="Low complexity" evidence="4">
    <location>
        <begin position="58"/>
        <end position="69"/>
    </location>
</feature>
<evidence type="ECO:0000259" key="5">
    <source>
        <dbReference type="Pfam" id="PF07808"/>
    </source>
</evidence>
<feature type="region of interest" description="Disordered" evidence="4">
    <location>
        <begin position="327"/>
        <end position="395"/>
    </location>
</feature>
<dbReference type="Pfam" id="PF07808">
    <property type="entry name" value="RED_N"/>
    <property type="match status" value="1"/>
</dbReference>
<feature type="compositionally biased region" description="Basic and acidic residues" evidence="4">
    <location>
        <begin position="25"/>
        <end position="34"/>
    </location>
</feature>
<proteinExistence type="predicted"/>
<comment type="subcellular location">
    <subcellularLocation>
        <location evidence="1">Nucleus</location>
    </subcellularLocation>
</comment>
<evidence type="ECO:0000313" key="6">
    <source>
        <dbReference type="EMBL" id="GMI18681.1"/>
    </source>
</evidence>
<keyword evidence="3" id="KW-0175">Coiled coil</keyword>
<dbReference type="InterPro" id="IPR012916">
    <property type="entry name" value="RED_N"/>
</dbReference>
<evidence type="ECO:0000256" key="3">
    <source>
        <dbReference type="SAM" id="Coils"/>
    </source>
</evidence>
<feature type="region of interest" description="Disordered" evidence="4">
    <location>
        <begin position="25"/>
        <end position="87"/>
    </location>
</feature>
<keyword evidence="2" id="KW-0539">Nucleus</keyword>
<feature type="compositionally biased region" description="Basic residues" evidence="4">
    <location>
        <begin position="46"/>
        <end position="55"/>
    </location>
</feature>
<name>A0A9W7L1G1_9STRA</name>
<evidence type="ECO:0000256" key="1">
    <source>
        <dbReference type="ARBA" id="ARBA00004123"/>
    </source>
</evidence>
<dbReference type="OrthoDB" id="3366823at2759"/>
<evidence type="ECO:0000313" key="7">
    <source>
        <dbReference type="Proteomes" id="UP001165122"/>
    </source>
</evidence>
<reference evidence="7" key="1">
    <citation type="journal article" date="2023" name="Commun. Biol.">
        <title>Genome analysis of Parmales, the sister group of diatoms, reveals the evolutionary specialization of diatoms from phago-mixotrophs to photoautotrophs.</title>
        <authorList>
            <person name="Ban H."/>
            <person name="Sato S."/>
            <person name="Yoshikawa S."/>
            <person name="Yamada K."/>
            <person name="Nakamura Y."/>
            <person name="Ichinomiya M."/>
            <person name="Sato N."/>
            <person name="Blanc-Mathieu R."/>
            <person name="Endo H."/>
            <person name="Kuwata A."/>
            <person name="Ogata H."/>
        </authorList>
    </citation>
    <scope>NUCLEOTIDE SEQUENCE [LARGE SCALE GENOMIC DNA]</scope>
    <source>
        <strain evidence="7">NIES 3700</strain>
    </source>
</reference>